<name>A0A1X0JGM3_9MYCO</name>
<gene>
    <name evidence="1" type="ORF">BST47_26540</name>
</gene>
<organism evidence="1 2">
    <name type="scientific">Mycolicibacterium tusciae</name>
    <dbReference type="NCBI Taxonomy" id="75922"/>
    <lineage>
        <taxon>Bacteria</taxon>
        <taxon>Bacillati</taxon>
        <taxon>Actinomycetota</taxon>
        <taxon>Actinomycetes</taxon>
        <taxon>Mycobacteriales</taxon>
        <taxon>Mycobacteriaceae</taxon>
        <taxon>Mycolicibacterium</taxon>
    </lineage>
</organism>
<dbReference type="Proteomes" id="UP000192411">
    <property type="component" value="Unassembled WGS sequence"/>
</dbReference>
<proteinExistence type="predicted"/>
<reference evidence="1 2" key="1">
    <citation type="submission" date="2017-02" db="EMBL/GenBank/DDBJ databases">
        <title>The new phylogeny of genus Mycobacterium.</title>
        <authorList>
            <person name="Tortoli E."/>
            <person name="Trovato A."/>
            <person name="Cirillo D.M."/>
        </authorList>
    </citation>
    <scope>NUCLEOTIDE SEQUENCE [LARGE SCALE GENOMIC DNA]</scope>
    <source>
        <strain evidence="1 2">DSM 44338</strain>
    </source>
</reference>
<dbReference type="AlphaFoldDB" id="A0A1X0JGM3"/>
<sequence>MGARADRVVDLHDPGAGSLRAALGEVDVALIVTMGPGANDPTLQVFSCRVSRVRPTTARISCAG</sequence>
<protein>
    <submittedName>
        <fullName evidence="1">Uncharacterized protein</fullName>
    </submittedName>
</protein>
<evidence type="ECO:0000313" key="1">
    <source>
        <dbReference type="EMBL" id="ORB61666.1"/>
    </source>
</evidence>
<comment type="caution">
    <text evidence="1">The sequence shown here is derived from an EMBL/GenBank/DDBJ whole genome shotgun (WGS) entry which is preliminary data.</text>
</comment>
<evidence type="ECO:0000313" key="2">
    <source>
        <dbReference type="Proteomes" id="UP000192411"/>
    </source>
</evidence>
<keyword evidence="2" id="KW-1185">Reference proteome</keyword>
<dbReference type="EMBL" id="MVIM01000021">
    <property type="protein sequence ID" value="ORB61666.1"/>
    <property type="molecule type" value="Genomic_DNA"/>
</dbReference>
<accession>A0A1X0JGM3</accession>